<dbReference type="Proteomes" id="UP000634136">
    <property type="component" value="Unassembled WGS sequence"/>
</dbReference>
<organism evidence="3 4">
    <name type="scientific">Senna tora</name>
    <dbReference type="NCBI Taxonomy" id="362788"/>
    <lineage>
        <taxon>Eukaryota</taxon>
        <taxon>Viridiplantae</taxon>
        <taxon>Streptophyta</taxon>
        <taxon>Embryophyta</taxon>
        <taxon>Tracheophyta</taxon>
        <taxon>Spermatophyta</taxon>
        <taxon>Magnoliopsida</taxon>
        <taxon>eudicotyledons</taxon>
        <taxon>Gunneridae</taxon>
        <taxon>Pentapetalae</taxon>
        <taxon>rosids</taxon>
        <taxon>fabids</taxon>
        <taxon>Fabales</taxon>
        <taxon>Fabaceae</taxon>
        <taxon>Caesalpinioideae</taxon>
        <taxon>Cassia clade</taxon>
        <taxon>Senna</taxon>
    </lineage>
</organism>
<dbReference type="GO" id="GO:0004197">
    <property type="term" value="F:cysteine-type endopeptidase activity"/>
    <property type="evidence" value="ECO:0007669"/>
    <property type="project" value="InterPro"/>
</dbReference>
<reference evidence="3" key="1">
    <citation type="submission" date="2020-09" db="EMBL/GenBank/DDBJ databases">
        <title>Genome-Enabled Discovery of Anthraquinone Biosynthesis in Senna tora.</title>
        <authorList>
            <person name="Kang S.-H."/>
            <person name="Pandey R.P."/>
            <person name="Lee C.-M."/>
            <person name="Sim J.-S."/>
            <person name="Jeong J.-T."/>
            <person name="Choi B.-S."/>
            <person name="Jung M."/>
            <person name="Ginzburg D."/>
            <person name="Zhao K."/>
            <person name="Won S.Y."/>
            <person name="Oh T.-J."/>
            <person name="Yu Y."/>
            <person name="Kim N.-H."/>
            <person name="Lee O.R."/>
            <person name="Lee T.-H."/>
            <person name="Bashyal P."/>
            <person name="Kim T.-S."/>
            <person name="Lee W.-H."/>
            <person name="Kawkins C."/>
            <person name="Kim C.-K."/>
            <person name="Kim J.S."/>
            <person name="Ahn B.O."/>
            <person name="Rhee S.Y."/>
            <person name="Sohng J.K."/>
        </authorList>
    </citation>
    <scope>NUCLEOTIDE SEQUENCE</scope>
    <source>
        <tissue evidence="3">Leaf</tissue>
    </source>
</reference>
<dbReference type="InterPro" id="IPR050452">
    <property type="entry name" value="Metacaspase"/>
</dbReference>
<dbReference type="Gene3D" id="3.40.50.12660">
    <property type="match status" value="1"/>
</dbReference>
<dbReference type="GO" id="GO:0006508">
    <property type="term" value="P:proteolysis"/>
    <property type="evidence" value="ECO:0007669"/>
    <property type="project" value="InterPro"/>
</dbReference>
<dbReference type="PANTHER" id="PTHR48104:SF11">
    <property type="entry name" value="ICE-LIKE PROTEASE (CASPASE) P20 DOMAIN PROTEIN"/>
    <property type="match status" value="1"/>
</dbReference>
<protein>
    <submittedName>
        <fullName evidence="3">Metacaspase-3-like</fullName>
    </submittedName>
</protein>
<dbReference type="OrthoDB" id="3223806at2759"/>
<dbReference type="Pfam" id="PF00656">
    <property type="entry name" value="Peptidase_C14"/>
    <property type="match status" value="1"/>
</dbReference>
<dbReference type="InterPro" id="IPR011600">
    <property type="entry name" value="Pept_C14_caspase"/>
</dbReference>
<comment type="similarity">
    <text evidence="1">Belongs to the peptidase C14B family.</text>
</comment>
<dbReference type="EMBL" id="JAAIUW010000002">
    <property type="protein sequence ID" value="KAF7842983.1"/>
    <property type="molecule type" value="Genomic_DNA"/>
</dbReference>
<dbReference type="InterPro" id="IPR029030">
    <property type="entry name" value="Caspase-like_dom_sf"/>
</dbReference>
<name>A0A834XGT7_9FABA</name>
<accession>A0A834XGT7</accession>
<comment type="caution">
    <text evidence="3">The sequence shown here is derived from an EMBL/GenBank/DDBJ whole genome shotgun (WGS) entry which is preliminary data.</text>
</comment>
<gene>
    <name evidence="3" type="ORF">G2W53_005281</name>
</gene>
<evidence type="ECO:0000256" key="1">
    <source>
        <dbReference type="ARBA" id="ARBA00009005"/>
    </source>
</evidence>
<dbReference type="AlphaFoldDB" id="A0A834XGT7"/>
<dbReference type="GO" id="GO:0005737">
    <property type="term" value="C:cytoplasm"/>
    <property type="evidence" value="ECO:0007669"/>
    <property type="project" value="TreeGrafter"/>
</dbReference>
<feature type="domain" description="Peptidase C14 caspase" evidence="2">
    <location>
        <begin position="83"/>
        <end position="332"/>
    </location>
</feature>
<sequence>MARRRERFCECGAPPGVPHYCQANNDRQMGNGFRGPAPYGNWGGYGAPNFGYPPQQYNRPVMRPQVPPQAPFMAAPYNGGGNKRAVLCGITYGKGSHALKGSVNDVLLMKRFLIEDLGFRPDSIVVLRDDQNKNPKTIPTKANIIEAMKWLVRGCKAGDSLVFHYSGHGSRVEDNDMDEHDGFDEAICPIDFQDEGKIRDDTINAILVRPLPPATKLHAIIDTCYSGTVLDLPYMCRMNSRLRQYAWQDHMSGKPYYKSTNGGLAVCISACDDDGTSGDTSAFGMNGGALTQSFVVAMQKEPGLTYGHLLHSMRSIIHGAKQQLGLNTHQQQFHINHRQHYAHEPQLSASERFDIHSKPVAI</sequence>
<evidence type="ECO:0000313" key="3">
    <source>
        <dbReference type="EMBL" id="KAF7842983.1"/>
    </source>
</evidence>
<proteinExistence type="inferred from homology"/>
<keyword evidence="4" id="KW-1185">Reference proteome</keyword>
<evidence type="ECO:0000259" key="2">
    <source>
        <dbReference type="Pfam" id="PF00656"/>
    </source>
</evidence>
<dbReference type="PANTHER" id="PTHR48104">
    <property type="entry name" value="METACASPASE-4"/>
    <property type="match status" value="1"/>
</dbReference>
<dbReference type="SUPFAM" id="SSF52129">
    <property type="entry name" value="Caspase-like"/>
    <property type="match status" value="1"/>
</dbReference>
<evidence type="ECO:0000313" key="4">
    <source>
        <dbReference type="Proteomes" id="UP000634136"/>
    </source>
</evidence>